<name>A0A1F5UUM6_FRAXR</name>
<feature type="compositionally biased region" description="Pro residues" evidence="1">
    <location>
        <begin position="32"/>
        <end position="44"/>
    </location>
</feature>
<dbReference type="EMBL" id="MFGX01000071">
    <property type="protein sequence ID" value="OGF54849.1"/>
    <property type="molecule type" value="Genomic_DNA"/>
</dbReference>
<sequence length="297" mass="31587">MLAVIGAVLWNSGLLSRIVGNNASPSTVSPPTIQPPPPPQPNPQLNPATATLTRAWTLPNVFSESGQFGVYVYASFSVTGITRGQFVARFYDSAGRPLWTSSGELEVSAPFSLNGGTGGSSVADASVFVPYDRLESLLPGDHALEILPSLLDDRGSLLTKGSLVAFPFHQDASSVTRVNVTPDATDPSGSQGILVTADFITEPLSGPQGLVILHFKDPASGQFLAGQQPYIDANGNLATWQPYTSATVRTRQSNVQIFLPYYVLPPGIQELEATISLFDPTRGVFLTPFVPFQISLP</sequence>
<feature type="region of interest" description="Disordered" evidence="1">
    <location>
        <begin position="25"/>
        <end position="46"/>
    </location>
</feature>
<evidence type="ECO:0000313" key="2">
    <source>
        <dbReference type="EMBL" id="OGF54849.1"/>
    </source>
</evidence>
<proteinExistence type="predicted"/>
<comment type="caution">
    <text evidence="2">The sequence shown here is derived from an EMBL/GenBank/DDBJ whole genome shotgun (WGS) entry which is preliminary data.</text>
</comment>
<accession>A0A1F5UUM6</accession>
<organism evidence="2 3">
    <name type="scientific">Fraserbacteria sp. (strain RBG_16_55_9)</name>
    <dbReference type="NCBI Taxonomy" id="1817864"/>
    <lineage>
        <taxon>Bacteria</taxon>
        <taxon>Candidatus Fraseribacteriota</taxon>
    </lineage>
</organism>
<protein>
    <submittedName>
        <fullName evidence="2">Uncharacterized protein</fullName>
    </submittedName>
</protein>
<dbReference type="Proteomes" id="UP000179157">
    <property type="component" value="Unassembled WGS sequence"/>
</dbReference>
<gene>
    <name evidence="2" type="ORF">A2Z21_02500</name>
</gene>
<dbReference type="AlphaFoldDB" id="A0A1F5UUM6"/>
<evidence type="ECO:0000256" key="1">
    <source>
        <dbReference type="SAM" id="MobiDB-lite"/>
    </source>
</evidence>
<evidence type="ECO:0000313" key="3">
    <source>
        <dbReference type="Proteomes" id="UP000179157"/>
    </source>
</evidence>
<reference evidence="2 3" key="1">
    <citation type="journal article" date="2016" name="Nat. Commun.">
        <title>Thousands of microbial genomes shed light on interconnected biogeochemical processes in an aquifer system.</title>
        <authorList>
            <person name="Anantharaman K."/>
            <person name="Brown C.T."/>
            <person name="Hug L.A."/>
            <person name="Sharon I."/>
            <person name="Castelle C.J."/>
            <person name="Probst A.J."/>
            <person name="Thomas B.C."/>
            <person name="Singh A."/>
            <person name="Wilkins M.J."/>
            <person name="Karaoz U."/>
            <person name="Brodie E.L."/>
            <person name="Williams K.H."/>
            <person name="Hubbard S.S."/>
            <person name="Banfield J.F."/>
        </authorList>
    </citation>
    <scope>NUCLEOTIDE SEQUENCE [LARGE SCALE GENOMIC DNA]</scope>
    <source>
        <strain evidence="3">RBG_16_55_9</strain>
    </source>
</reference>